<dbReference type="InterPro" id="IPR029063">
    <property type="entry name" value="SAM-dependent_MTases_sf"/>
</dbReference>
<sequence length="261" mass="29620">MKFSEISSLLRGVPFISELNAHFLYDLIANNDVENILELGIAHGTATCYMAAALQQRGRGRIDAVDLKGADYRPSAEEQVSRHGFGGLVTIHREQTGYNWFLRKAIRDNTVNDQCQPVYDLCIIDGPKNWTIDSSAFFLADKLLKPGGWLIFDDYSWTYGLADMQRDVTDGITHRLLSEEEMRTPHIREVFELLVKQHPDYGHLIVKEDSDWAIARKVASPQKSYSVVYDESALGIFGKLARKAYHRLKRRDSGRPSKLAS</sequence>
<name>A0A1B2EG09_9HYPH</name>
<evidence type="ECO:0008006" key="2">
    <source>
        <dbReference type="Google" id="ProtNLM"/>
    </source>
</evidence>
<dbReference type="OrthoDB" id="5623231at2"/>
<proteinExistence type="predicted"/>
<dbReference type="Pfam" id="PF13578">
    <property type="entry name" value="Methyltransf_24"/>
    <property type="match status" value="1"/>
</dbReference>
<dbReference type="EMBL" id="CP016616">
    <property type="protein sequence ID" value="ANY78913.1"/>
    <property type="molecule type" value="Genomic_DNA"/>
</dbReference>
<dbReference type="Gene3D" id="3.40.50.150">
    <property type="entry name" value="Vaccinia Virus protein VP39"/>
    <property type="match status" value="1"/>
</dbReference>
<dbReference type="SUPFAM" id="SSF53335">
    <property type="entry name" value="S-adenosyl-L-methionine-dependent methyltransferases"/>
    <property type="match status" value="1"/>
</dbReference>
<protein>
    <recommendedName>
        <fullName evidence="2">Methyltransferase</fullName>
    </recommendedName>
</protein>
<organism evidence="1">
    <name type="scientific">Microvirga ossetica</name>
    <dbReference type="NCBI Taxonomy" id="1882682"/>
    <lineage>
        <taxon>Bacteria</taxon>
        <taxon>Pseudomonadati</taxon>
        <taxon>Pseudomonadota</taxon>
        <taxon>Alphaproteobacteria</taxon>
        <taxon>Hyphomicrobiales</taxon>
        <taxon>Methylobacteriaceae</taxon>
        <taxon>Microvirga</taxon>
    </lineage>
</organism>
<gene>
    <name evidence="1" type="ORF">BB934_12400</name>
</gene>
<dbReference type="AlphaFoldDB" id="A0A1B2EG09"/>
<evidence type="ECO:0000313" key="1">
    <source>
        <dbReference type="EMBL" id="ANY78913.1"/>
    </source>
</evidence>
<dbReference type="RefSeq" id="WP_099509923.1">
    <property type="nucleotide sequence ID" value="NZ_CP016616.1"/>
</dbReference>
<accession>A0A1B2EG09</accession>
<reference evidence="1" key="1">
    <citation type="submission" date="2016-07" db="EMBL/GenBank/DDBJ databases">
        <title>Microvirga ossetica sp. nov. a new species of rhizobia isolated from root nodules of the legume species Vicia alpestris Steven originated from North Ossetia region in the Caucasus.</title>
        <authorList>
            <person name="Safronova V.I."/>
            <person name="Kuznetsova I.G."/>
            <person name="Sazanova A.L."/>
            <person name="Belimov A."/>
            <person name="Andronov E."/>
            <person name="Osledkin Y.S."/>
            <person name="Onishchuk O.P."/>
            <person name="Kurchak O.N."/>
            <person name="Shaposhnikov A.I."/>
            <person name="Willems A."/>
            <person name="Tikhonovich I.A."/>
        </authorList>
    </citation>
    <scope>NUCLEOTIDE SEQUENCE [LARGE SCALE GENOMIC DNA]</scope>
    <source>
        <strain evidence="1">V5/3M</strain>
    </source>
</reference>
<dbReference type="KEGG" id="moc:BB934_12400"/>